<reference evidence="2" key="2">
    <citation type="journal article" date="2016" name="Sci. Rep.">
        <title>Dictyocaulus viviparus genome, variome and transcriptome elucidate lungworm biology and support future intervention.</title>
        <authorList>
            <person name="McNulty S.N."/>
            <person name="Strube C."/>
            <person name="Rosa B.A."/>
            <person name="Martin J.C."/>
            <person name="Tyagi R."/>
            <person name="Choi Y.J."/>
            <person name="Wang Q."/>
            <person name="Hallsworth Pepin K."/>
            <person name="Zhang X."/>
            <person name="Ozersky P."/>
            <person name="Wilson R.K."/>
            <person name="Sternberg P.W."/>
            <person name="Gasser R.B."/>
            <person name="Mitreva M."/>
        </authorList>
    </citation>
    <scope>NUCLEOTIDE SEQUENCE [LARGE SCALE GENOMIC DNA]</scope>
    <source>
        <strain evidence="2">HannoverDv2000</strain>
    </source>
</reference>
<name>A0A0D8X8D6_DICVI</name>
<sequence>MIEFECDNKLKSWIESVLEREHHQKPIIVKAEPLEHSMGHMSNIIRFYLDWPNHTKTTSNTVIAKIPTSKKMRETLGENNDNLTIDDSDDVEEEDDFLEMIHNIESESYRFFKKVSCEGLYVPYFYDSLPFSASTPCLLMEDIHSCHVIDIVDGFDDNQLYQIVDQLVALHVYCLTQNNWKTLGMDSKVNRSSKNYVALIDQMTKRLKADHPVLEKGLDLLHRNYTSNDVIDCIYAVHDIVSVFEDVVRTYVHGDLWSANILWKGDKLAAIVDWTLCHSGSLKPSTTAAFKQQ</sequence>
<dbReference type="EMBL" id="KN717010">
    <property type="protein sequence ID" value="KJH40803.1"/>
    <property type="molecule type" value="Genomic_DNA"/>
</dbReference>
<dbReference type="Pfam" id="PF07914">
    <property type="entry name" value="DUF1679"/>
    <property type="match status" value="1"/>
</dbReference>
<evidence type="ECO:0000313" key="2">
    <source>
        <dbReference type="Proteomes" id="UP000053766"/>
    </source>
</evidence>
<dbReference type="InterPro" id="IPR012877">
    <property type="entry name" value="Dhs-27"/>
</dbReference>
<gene>
    <name evidence="1" type="ORF">DICVIV_13235</name>
</gene>
<dbReference type="SUPFAM" id="SSF56112">
    <property type="entry name" value="Protein kinase-like (PK-like)"/>
    <property type="match status" value="1"/>
</dbReference>
<organism evidence="1 2">
    <name type="scientific">Dictyocaulus viviparus</name>
    <name type="common">Bovine lungworm</name>
    <dbReference type="NCBI Taxonomy" id="29172"/>
    <lineage>
        <taxon>Eukaryota</taxon>
        <taxon>Metazoa</taxon>
        <taxon>Ecdysozoa</taxon>
        <taxon>Nematoda</taxon>
        <taxon>Chromadorea</taxon>
        <taxon>Rhabditida</taxon>
        <taxon>Rhabditina</taxon>
        <taxon>Rhabditomorpha</taxon>
        <taxon>Strongyloidea</taxon>
        <taxon>Metastrongylidae</taxon>
        <taxon>Dictyocaulus</taxon>
    </lineage>
</organism>
<proteinExistence type="predicted"/>
<dbReference type="OrthoDB" id="5873804at2759"/>
<dbReference type="InterPro" id="IPR011009">
    <property type="entry name" value="Kinase-like_dom_sf"/>
</dbReference>
<accession>A0A0D8X8D6</accession>
<dbReference type="PANTHER" id="PTHR23020">
    <property type="entry name" value="UNCHARACTERIZED NUCLEAR HORMONE RECEPTOR-RELATED"/>
    <property type="match status" value="1"/>
</dbReference>
<evidence type="ECO:0000313" key="1">
    <source>
        <dbReference type="EMBL" id="KJH40803.1"/>
    </source>
</evidence>
<dbReference type="Proteomes" id="UP000053766">
    <property type="component" value="Unassembled WGS sequence"/>
</dbReference>
<evidence type="ECO:0008006" key="3">
    <source>
        <dbReference type="Google" id="ProtNLM"/>
    </source>
</evidence>
<dbReference type="STRING" id="29172.A0A0D8X8D6"/>
<dbReference type="AlphaFoldDB" id="A0A0D8X8D6"/>
<protein>
    <recommendedName>
        <fullName evidence="3">CHK kinase-like domain-containing protein</fullName>
    </recommendedName>
</protein>
<dbReference type="Gene3D" id="3.90.1200.10">
    <property type="match status" value="1"/>
</dbReference>
<dbReference type="PANTHER" id="PTHR23020:SF41">
    <property type="entry name" value="AMINOGLYCOSIDE PHOSPHOTRANSFERASE DOMAIN-CONTAINING PROTEIN"/>
    <property type="match status" value="1"/>
</dbReference>
<dbReference type="InterPro" id="IPR052961">
    <property type="entry name" value="Oxido-Kinase-like_Enzymes"/>
</dbReference>
<reference evidence="1 2" key="1">
    <citation type="submission" date="2013-11" db="EMBL/GenBank/DDBJ databases">
        <title>Draft genome of the bovine lungworm Dictyocaulus viviparus.</title>
        <authorList>
            <person name="Mitreva M."/>
        </authorList>
    </citation>
    <scope>NUCLEOTIDE SEQUENCE [LARGE SCALE GENOMIC DNA]</scope>
    <source>
        <strain evidence="1 2">HannoverDv2000</strain>
    </source>
</reference>
<keyword evidence="2" id="KW-1185">Reference proteome</keyword>